<keyword evidence="2" id="KW-0732">Signal</keyword>
<protein>
    <submittedName>
        <fullName evidence="4">Polysaccharide deacetylase</fullName>
    </submittedName>
</protein>
<comment type="subcellular location">
    <subcellularLocation>
        <location evidence="1">Secreted</location>
    </subcellularLocation>
</comment>
<feature type="domain" description="NodB homology" evidence="3">
    <location>
        <begin position="66"/>
        <end position="279"/>
    </location>
</feature>
<reference evidence="4 6" key="1">
    <citation type="submission" date="2018-12" db="EMBL/GenBank/DDBJ databases">
        <title>Draft genome sequence of Embleya hyalina NBRC 13850T.</title>
        <authorList>
            <person name="Komaki H."/>
            <person name="Hosoyama A."/>
            <person name="Kimura A."/>
            <person name="Ichikawa N."/>
            <person name="Tamura T."/>
        </authorList>
    </citation>
    <scope>NUCLEOTIDE SEQUENCE [LARGE SCALE GENOMIC DNA]</scope>
    <source>
        <strain evidence="4 6">NBRC 13850</strain>
    </source>
</reference>
<dbReference type="AlphaFoldDB" id="A0A401Z5I0"/>
<name>A0A401Z5I0_9ACTN</name>
<dbReference type="PROSITE" id="PS51677">
    <property type="entry name" value="NODB"/>
    <property type="match status" value="1"/>
</dbReference>
<dbReference type="PANTHER" id="PTHR34216:SF3">
    <property type="entry name" value="POLY-BETA-1,6-N-ACETYL-D-GLUCOSAMINE N-DEACETYLASE"/>
    <property type="match status" value="1"/>
</dbReference>
<evidence type="ECO:0000256" key="2">
    <source>
        <dbReference type="ARBA" id="ARBA00022729"/>
    </source>
</evidence>
<dbReference type="GO" id="GO:0005576">
    <property type="term" value="C:extracellular region"/>
    <property type="evidence" value="ECO:0007669"/>
    <property type="project" value="UniProtKB-SubCell"/>
</dbReference>
<dbReference type="OrthoDB" id="9782872at2"/>
<dbReference type="SUPFAM" id="SSF88713">
    <property type="entry name" value="Glycoside hydrolase/deacetylase"/>
    <property type="match status" value="1"/>
</dbReference>
<evidence type="ECO:0000313" key="6">
    <source>
        <dbReference type="Proteomes" id="UP000286931"/>
    </source>
</evidence>
<dbReference type="EMBL" id="BIFH01000057">
    <property type="protein sequence ID" value="GCE02103.1"/>
    <property type="molecule type" value="Genomic_DNA"/>
</dbReference>
<accession>A0A401Z5I0</accession>
<dbReference type="Proteomes" id="UP000286931">
    <property type="component" value="Unassembled WGS sequence"/>
</dbReference>
<sequence length="279" mass="31185">MRSEAAVPVLLYHAVRDDPPPWIAPFTVTPAEFGRHLDRVSASGRVPIGLDRFTEALHGGRDLPRESVLITFDDGYADFARYALPQLVERDLPVTLYVTTDALWPTPSPVLPPAAMLTWRELRRIADTPGLTIGAHGCTHRELDTLPLASMHREIACSRQRLEAELERPVTSFAYPFGYNDAAVRAAVRHAGFRTAMAVRDAHSSREDDPWRISRLMVRADTGLDRLDAWLAGVGSRVAPFRDGLPTLGWRAWRRIRARRRGRPAPWHEHSDAVAGRAG</sequence>
<evidence type="ECO:0000313" key="4">
    <source>
        <dbReference type="EMBL" id="GCE02103.1"/>
    </source>
</evidence>
<gene>
    <name evidence="4" type="ORF">EHYA_09880</name>
    <name evidence="5" type="ORF">EHYA_09931</name>
</gene>
<dbReference type="GO" id="GO:0005975">
    <property type="term" value="P:carbohydrate metabolic process"/>
    <property type="evidence" value="ECO:0007669"/>
    <property type="project" value="InterPro"/>
</dbReference>
<dbReference type="InterPro" id="IPR002509">
    <property type="entry name" value="NODB_dom"/>
</dbReference>
<comment type="caution">
    <text evidence="4">The sequence shown here is derived from an EMBL/GenBank/DDBJ whole genome shotgun (WGS) entry which is preliminary data.</text>
</comment>
<evidence type="ECO:0000256" key="1">
    <source>
        <dbReference type="ARBA" id="ARBA00004613"/>
    </source>
</evidence>
<dbReference type="CDD" id="cd10918">
    <property type="entry name" value="CE4_NodB_like_5s_6s"/>
    <property type="match status" value="1"/>
</dbReference>
<dbReference type="PANTHER" id="PTHR34216">
    <property type="match status" value="1"/>
</dbReference>
<evidence type="ECO:0000313" key="5">
    <source>
        <dbReference type="EMBL" id="GCE02154.1"/>
    </source>
</evidence>
<dbReference type="GO" id="GO:0016810">
    <property type="term" value="F:hydrolase activity, acting on carbon-nitrogen (but not peptide) bonds"/>
    <property type="evidence" value="ECO:0007669"/>
    <property type="project" value="InterPro"/>
</dbReference>
<keyword evidence="6" id="KW-1185">Reference proteome</keyword>
<proteinExistence type="predicted"/>
<dbReference type="EMBL" id="BIFH01000058">
    <property type="protein sequence ID" value="GCE02154.1"/>
    <property type="molecule type" value="Genomic_DNA"/>
</dbReference>
<organism evidence="4 6">
    <name type="scientific">Embleya hyalina</name>
    <dbReference type="NCBI Taxonomy" id="516124"/>
    <lineage>
        <taxon>Bacteria</taxon>
        <taxon>Bacillati</taxon>
        <taxon>Actinomycetota</taxon>
        <taxon>Actinomycetes</taxon>
        <taxon>Kitasatosporales</taxon>
        <taxon>Streptomycetaceae</taxon>
        <taxon>Embleya</taxon>
    </lineage>
</organism>
<dbReference type="InterPro" id="IPR051398">
    <property type="entry name" value="Polysacch_Deacetylase"/>
</dbReference>
<dbReference type="InterPro" id="IPR011330">
    <property type="entry name" value="Glyco_hydro/deAcase_b/a-brl"/>
</dbReference>
<dbReference type="RefSeq" id="WP_126643656.1">
    <property type="nucleotide sequence ID" value="NZ_BIFH01000057.1"/>
</dbReference>
<dbReference type="Pfam" id="PF01522">
    <property type="entry name" value="Polysacc_deac_1"/>
    <property type="match status" value="1"/>
</dbReference>
<evidence type="ECO:0000259" key="3">
    <source>
        <dbReference type="PROSITE" id="PS51677"/>
    </source>
</evidence>
<dbReference type="Gene3D" id="3.20.20.370">
    <property type="entry name" value="Glycoside hydrolase/deacetylase"/>
    <property type="match status" value="1"/>
</dbReference>